<dbReference type="InterPro" id="IPR029068">
    <property type="entry name" value="Glyas_Bleomycin-R_OHBP_Dase"/>
</dbReference>
<dbReference type="SUPFAM" id="SSF54593">
    <property type="entry name" value="Glyoxalase/Bleomycin resistance protein/Dihydroxybiphenyl dioxygenase"/>
    <property type="match status" value="1"/>
</dbReference>
<dbReference type="InterPro" id="IPR004360">
    <property type="entry name" value="Glyas_Fos-R_dOase_dom"/>
</dbReference>
<name>A0ABY6E4K2_9ACTN</name>
<dbReference type="InterPro" id="IPR037523">
    <property type="entry name" value="VOC_core"/>
</dbReference>
<evidence type="ECO:0000259" key="1">
    <source>
        <dbReference type="PROSITE" id="PS51819"/>
    </source>
</evidence>
<organism evidence="2 3">
    <name type="scientific">Streptomyces cynarae</name>
    <dbReference type="NCBI Taxonomy" id="2981134"/>
    <lineage>
        <taxon>Bacteria</taxon>
        <taxon>Bacillati</taxon>
        <taxon>Actinomycetota</taxon>
        <taxon>Actinomycetes</taxon>
        <taxon>Kitasatosporales</taxon>
        <taxon>Streptomycetaceae</taxon>
        <taxon>Streptomyces</taxon>
    </lineage>
</organism>
<sequence>MSVELNHTIVAAHDKEASARFLADLLGLEVAPPFGPFTPVEIPNGVTLDYMETTGSITPQHYAFLVSEDDFDVIFARIRDRGLRYWADPYHHRPGEINHNDGGRGAYFDDPNGHNMEILTRPYGSGGD</sequence>
<dbReference type="CDD" id="cd08351">
    <property type="entry name" value="ChaP_like"/>
    <property type="match status" value="1"/>
</dbReference>
<evidence type="ECO:0000313" key="3">
    <source>
        <dbReference type="Proteomes" id="UP001061298"/>
    </source>
</evidence>
<keyword evidence="3" id="KW-1185">Reference proteome</keyword>
<proteinExistence type="predicted"/>
<dbReference type="PROSITE" id="PS51819">
    <property type="entry name" value="VOC"/>
    <property type="match status" value="1"/>
</dbReference>
<dbReference type="EMBL" id="CP106793">
    <property type="protein sequence ID" value="UXY21610.1"/>
    <property type="molecule type" value="Genomic_DNA"/>
</dbReference>
<gene>
    <name evidence="2" type="ORF">N8I84_25130</name>
</gene>
<accession>A0ABY6E4K2</accession>
<dbReference type="RefSeq" id="WP_103840070.1">
    <property type="nucleotide sequence ID" value="NZ_CP106793.1"/>
</dbReference>
<dbReference type="Proteomes" id="UP001061298">
    <property type="component" value="Chromosome"/>
</dbReference>
<dbReference type="Gene3D" id="3.10.180.10">
    <property type="entry name" value="2,3-Dihydroxybiphenyl 1,2-Dioxygenase, domain 1"/>
    <property type="match status" value="1"/>
</dbReference>
<protein>
    <submittedName>
        <fullName evidence="2">VOC family protein</fullName>
    </submittedName>
</protein>
<reference evidence="2" key="1">
    <citation type="submission" date="2022-10" db="EMBL/GenBank/DDBJ databases">
        <authorList>
            <person name="Mo P."/>
        </authorList>
    </citation>
    <scope>NUCLEOTIDE SEQUENCE</scope>
    <source>
        <strain evidence="2">HUAS 13-4</strain>
    </source>
</reference>
<feature type="domain" description="VOC" evidence="1">
    <location>
        <begin position="4"/>
        <end position="121"/>
    </location>
</feature>
<evidence type="ECO:0000313" key="2">
    <source>
        <dbReference type="EMBL" id="UXY21610.1"/>
    </source>
</evidence>
<dbReference type="Pfam" id="PF00903">
    <property type="entry name" value="Glyoxalase"/>
    <property type="match status" value="1"/>
</dbReference>